<gene>
    <name evidence="2" type="ORF">SAMN05216370_1158</name>
</gene>
<evidence type="ECO:0000259" key="1">
    <source>
        <dbReference type="Pfam" id="PF18475"/>
    </source>
</evidence>
<dbReference type="AlphaFoldDB" id="A0AB37Z5J9"/>
<evidence type="ECO:0000313" key="3">
    <source>
        <dbReference type="Proteomes" id="UP000242418"/>
    </source>
</evidence>
<organism evidence="2 3">
    <name type="scientific">Pseudomonas peli</name>
    <dbReference type="NCBI Taxonomy" id="592361"/>
    <lineage>
        <taxon>Bacteria</taxon>
        <taxon>Pseudomonadati</taxon>
        <taxon>Pseudomonadota</taxon>
        <taxon>Gammaproteobacteria</taxon>
        <taxon>Pseudomonadales</taxon>
        <taxon>Pseudomonadaceae</taxon>
        <taxon>Pseudomonas</taxon>
    </lineage>
</organism>
<sequence>MANHYALIDLENIQPASLQKLKKEGYRIKVFVGATQSKIAIDLAAELQSFGNDAEYIRIEGSGNNALDFHIAFYMGRISANDPESRFVVLSKDTGYDPLLKHMRGCGIPANRSGVTVAIKAAPATKAPTTVSSKKSPQQMSLAERVEHAHQHLNRAGKAKPAKIKTLGSAMQSLFQKKLDDAAITNLIKELIRQGVVIENQGSVSYKLTKSK</sequence>
<protein>
    <recommendedName>
        <fullName evidence="1">PIN-like domain-containing protein</fullName>
    </recommendedName>
</protein>
<dbReference type="RefSeq" id="WP_090249218.1">
    <property type="nucleotide sequence ID" value="NZ_FMTL01000001.1"/>
</dbReference>
<dbReference type="Pfam" id="PF18475">
    <property type="entry name" value="PIN7"/>
    <property type="match status" value="1"/>
</dbReference>
<dbReference type="EMBL" id="FMTL01000001">
    <property type="protein sequence ID" value="SCW42820.1"/>
    <property type="molecule type" value="Genomic_DNA"/>
</dbReference>
<feature type="domain" description="PIN-like" evidence="1">
    <location>
        <begin position="7"/>
        <end position="106"/>
    </location>
</feature>
<evidence type="ECO:0000313" key="2">
    <source>
        <dbReference type="EMBL" id="SCW42820.1"/>
    </source>
</evidence>
<dbReference type="Proteomes" id="UP000242418">
    <property type="component" value="Unassembled WGS sequence"/>
</dbReference>
<reference evidence="2 3" key="1">
    <citation type="submission" date="2016-10" db="EMBL/GenBank/DDBJ databases">
        <authorList>
            <person name="Varghese N."/>
            <person name="Submissions S."/>
        </authorList>
    </citation>
    <scope>NUCLEOTIDE SEQUENCE [LARGE SCALE GENOMIC DNA]</scope>
    <source>
        <strain evidence="2 3">DSM 17833</strain>
    </source>
</reference>
<accession>A0AB37Z5J9</accession>
<keyword evidence="3" id="KW-1185">Reference proteome</keyword>
<dbReference type="InterPro" id="IPR041494">
    <property type="entry name" value="PIN7"/>
</dbReference>
<proteinExistence type="predicted"/>
<name>A0AB37Z5J9_9PSED</name>
<comment type="caution">
    <text evidence="2">The sequence shown here is derived from an EMBL/GenBank/DDBJ whole genome shotgun (WGS) entry which is preliminary data.</text>
</comment>